<evidence type="ECO:0000313" key="4">
    <source>
        <dbReference type="Proteomes" id="UP001500320"/>
    </source>
</evidence>
<dbReference type="InterPro" id="IPR002881">
    <property type="entry name" value="DUF58"/>
</dbReference>
<feature type="transmembrane region" description="Helical" evidence="1">
    <location>
        <begin position="27"/>
        <end position="46"/>
    </location>
</feature>
<organism evidence="3 4">
    <name type="scientific">Planomonospora alba</name>
    <dbReference type="NCBI Taxonomy" id="161354"/>
    <lineage>
        <taxon>Bacteria</taxon>
        <taxon>Bacillati</taxon>
        <taxon>Actinomycetota</taxon>
        <taxon>Actinomycetes</taxon>
        <taxon>Streptosporangiales</taxon>
        <taxon>Streptosporangiaceae</taxon>
        <taxon>Planomonospora</taxon>
    </lineage>
</organism>
<dbReference type="EMBL" id="BAAAUT010000003">
    <property type="protein sequence ID" value="GAA3117365.1"/>
    <property type="molecule type" value="Genomic_DNA"/>
</dbReference>
<dbReference type="Proteomes" id="UP001500320">
    <property type="component" value="Unassembled WGS sequence"/>
</dbReference>
<evidence type="ECO:0000259" key="2">
    <source>
        <dbReference type="Pfam" id="PF01882"/>
    </source>
</evidence>
<evidence type="ECO:0000313" key="3">
    <source>
        <dbReference type="EMBL" id="GAA3117365.1"/>
    </source>
</evidence>
<dbReference type="PANTHER" id="PTHR33608">
    <property type="entry name" value="BLL2464 PROTEIN"/>
    <property type="match status" value="1"/>
</dbReference>
<proteinExistence type="predicted"/>
<dbReference type="PANTHER" id="PTHR33608:SF3">
    <property type="entry name" value="SLR2013 PROTEIN"/>
    <property type="match status" value="1"/>
</dbReference>
<accession>A0ABP6MK71</accession>
<keyword evidence="1" id="KW-0812">Transmembrane</keyword>
<protein>
    <submittedName>
        <fullName evidence="3">DUF58 domain-containing protein</fullName>
    </submittedName>
</protein>
<keyword evidence="1" id="KW-0472">Membrane</keyword>
<keyword evidence="4" id="KW-1185">Reference proteome</keyword>
<reference evidence="4" key="1">
    <citation type="journal article" date="2019" name="Int. J. Syst. Evol. Microbiol.">
        <title>The Global Catalogue of Microorganisms (GCM) 10K type strain sequencing project: providing services to taxonomists for standard genome sequencing and annotation.</title>
        <authorList>
            <consortium name="The Broad Institute Genomics Platform"/>
            <consortium name="The Broad Institute Genome Sequencing Center for Infectious Disease"/>
            <person name="Wu L."/>
            <person name="Ma J."/>
        </authorList>
    </citation>
    <scope>NUCLEOTIDE SEQUENCE [LARGE SCALE GENOMIC DNA]</scope>
    <source>
        <strain evidence="4">JCM 9373</strain>
    </source>
</reference>
<gene>
    <name evidence="3" type="ORF">GCM10010466_05450</name>
</gene>
<keyword evidence="1" id="KW-1133">Transmembrane helix</keyword>
<sequence length="440" mass="47452">MALTGRTGLLAALGAIAVLVAPRPDAAALGLLLVLAALVVVDLLLAGSVRALRLERSGEQRVRLGESARVTLTVTNPGPRRVRGLIRDAWPPSAGARPRHQRLDVPAGERRRVVTTLTPVRRGDRASAAVTVRSVGPLGLAARQGSHAVPGTVRVLPPFLSRRHLPAKLSRLRELEGRTPVMIRGQGTEFDSLREYVPGDDVRSIDWRATARRHDVVVRTWRPERDRRVLIVLDTSRTSAGRVGVDPTSADPSGWPRLDWSMDAALLLAALAARAGDRVDLLAHDRTVRAWVSGASRTELLPALVDAMAPLEPELVEADAEGMVAAVLARARHRCLVVLLTDLNPAALEEGLLPVLPQLASRHLVLLASVSDPRVAAMARGRDTVEEVYDAAAAEHLRSARRRMTARLRRHGVEVVDAVPERIAPALADAYLALKAAGRL</sequence>
<name>A0ABP6MK71_9ACTN</name>
<dbReference type="Pfam" id="PF01882">
    <property type="entry name" value="DUF58"/>
    <property type="match status" value="1"/>
</dbReference>
<feature type="domain" description="DUF58" evidence="2">
    <location>
        <begin position="193"/>
        <end position="401"/>
    </location>
</feature>
<comment type="caution">
    <text evidence="3">The sequence shown here is derived from an EMBL/GenBank/DDBJ whole genome shotgun (WGS) entry which is preliminary data.</text>
</comment>
<dbReference type="RefSeq" id="WP_344855495.1">
    <property type="nucleotide sequence ID" value="NZ_BAAAUT010000003.1"/>
</dbReference>
<evidence type="ECO:0000256" key="1">
    <source>
        <dbReference type="SAM" id="Phobius"/>
    </source>
</evidence>